<dbReference type="Pfam" id="PF10175">
    <property type="entry name" value="MPP6"/>
    <property type="match status" value="1"/>
</dbReference>
<proteinExistence type="predicted"/>
<organism evidence="2 3">
    <name type="scientific">Rhynchosporium agropyri</name>
    <dbReference type="NCBI Taxonomy" id="914238"/>
    <lineage>
        <taxon>Eukaryota</taxon>
        <taxon>Fungi</taxon>
        <taxon>Dikarya</taxon>
        <taxon>Ascomycota</taxon>
        <taxon>Pezizomycotina</taxon>
        <taxon>Leotiomycetes</taxon>
        <taxon>Helotiales</taxon>
        <taxon>Ploettnerulaceae</taxon>
        <taxon>Rhynchosporium</taxon>
    </lineage>
</organism>
<evidence type="ECO:0000313" key="3">
    <source>
        <dbReference type="Proteomes" id="UP000178912"/>
    </source>
</evidence>
<protein>
    <recommendedName>
        <fullName evidence="4">CCHC-type domain-containing protein</fullName>
    </recommendedName>
</protein>
<feature type="compositionally biased region" description="Polar residues" evidence="1">
    <location>
        <begin position="239"/>
        <end position="250"/>
    </location>
</feature>
<name>A0A1E1K5W6_9HELO</name>
<reference evidence="3" key="1">
    <citation type="submission" date="2016-03" db="EMBL/GenBank/DDBJ databases">
        <authorList>
            <person name="Guldener U."/>
        </authorList>
    </citation>
    <scope>NUCLEOTIDE SEQUENCE [LARGE SCALE GENOMIC DNA]</scope>
    <source>
        <strain evidence="3">04CH-RAC-A.6.1</strain>
    </source>
</reference>
<dbReference type="EMBL" id="FJUX01000015">
    <property type="protein sequence ID" value="CZS93479.1"/>
    <property type="molecule type" value="Genomic_DNA"/>
</dbReference>
<accession>A0A1E1K5W6</accession>
<feature type="region of interest" description="Disordered" evidence="1">
    <location>
        <begin position="1"/>
        <end position="65"/>
    </location>
</feature>
<feature type="compositionally biased region" description="Acidic residues" evidence="1">
    <location>
        <begin position="167"/>
        <end position="192"/>
    </location>
</feature>
<dbReference type="AlphaFoldDB" id="A0A1E1K5W6"/>
<keyword evidence="3" id="KW-1185">Reference proteome</keyword>
<evidence type="ECO:0000256" key="1">
    <source>
        <dbReference type="SAM" id="MobiDB-lite"/>
    </source>
</evidence>
<feature type="region of interest" description="Disordered" evidence="1">
    <location>
        <begin position="275"/>
        <end position="294"/>
    </location>
</feature>
<gene>
    <name evidence="2" type="ORF">RAG0_03768</name>
</gene>
<feature type="region of interest" description="Disordered" evidence="1">
    <location>
        <begin position="125"/>
        <end position="253"/>
    </location>
</feature>
<feature type="compositionally biased region" description="Basic and acidic residues" evidence="1">
    <location>
        <begin position="201"/>
        <end position="212"/>
    </location>
</feature>
<dbReference type="OrthoDB" id="427960at2759"/>
<sequence length="294" mass="31875">MSAASTPGSAPKAMSSRLLTMKFMRRAAHTSPNASSHLSADEPSPKRRRTDSSSASTPSKVNIDALADKKAIQAAMAGEEAKRQKALEKQATEAGDTRWVLSFEDQQQSAASPALALRIVQTSFANLDASPSRPQVMDEDSEEQASMVGRRSFGRFNKVLEKQQDPTMEDSSESDDEEDESGSSESEEDSDDPTSALIKASRQEAADRARTDRKAKKRALKAEADELAKKRRKDVVNLNGLTSLSGSKQAPTPAAITCYNCGGNHFKKDCLAGTNKRSYKGEDDGPPRKSFKSR</sequence>
<evidence type="ECO:0008006" key="4">
    <source>
        <dbReference type="Google" id="ProtNLM"/>
    </source>
</evidence>
<dbReference type="Proteomes" id="UP000178912">
    <property type="component" value="Unassembled WGS sequence"/>
</dbReference>
<evidence type="ECO:0000313" key="2">
    <source>
        <dbReference type="EMBL" id="CZS93479.1"/>
    </source>
</evidence>